<dbReference type="InterPro" id="IPR036081">
    <property type="entry name" value="Translin_sf"/>
</dbReference>
<dbReference type="EMBL" id="MGFE01000005">
    <property type="protein sequence ID" value="OGL99417.1"/>
    <property type="molecule type" value="Genomic_DNA"/>
</dbReference>
<proteinExistence type="predicted"/>
<dbReference type="Pfam" id="PF01997">
    <property type="entry name" value="Translin"/>
    <property type="match status" value="1"/>
</dbReference>
<gene>
    <name evidence="1" type="ORF">A2304_01335</name>
</gene>
<evidence type="ECO:0000313" key="1">
    <source>
        <dbReference type="EMBL" id="OGL99417.1"/>
    </source>
</evidence>
<dbReference type="PANTHER" id="PTHR10741">
    <property type="entry name" value="TRANSLIN AND TRANSLIN ASSOCIATED PROTEIN X"/>
    <property type="match status" value="1"/>
</dbReference>
<dbReference type="InterPro" id="IPR002848">
    <property type="entry name" value="Translin_fam"/>
</dbReference>
<dbReference type="AlphaFoldDB" id="A0A1F7WB23"/>
<dbReference type="Gene3D" id="1.20.58.2140">
    <property type="match status" value="1"/>
</dbReference>
<dbReference type="GO" id="GO:0043565">
    <property type="term" value="F:sequence-specific DNA binding"/>
    <property type="evidence" value="ECO:0007669"/>
    <property type="project" value="InterPro"/>
</dbReference>
<reference evidence="1 2" key="1">
    <citation type="journal article" date="2016" name="Nat. Commun.">
        <title>Thousands of microbial genomes shed light on interconnected biogeochemical processes in an aquifer system.</title>
        <authorList>
            <person name="Anantharaman K."/>
            <person name="Brown C.T."/>
            <person name="Hug L.A."/>
            <person name="Sharon I."/>
            <person name="Castelle C.J."/>
            <person name="Probst A.J."/>
            <person name="Thomas B.C."/>
            <person name="Singh A."/>
            <person name="Wilkins M.J."/>
            <person name="Karaoz U."/>
            <person name="Brodie E.L."/>
            <person name="Williams K.H."/>
            <person name="Hubbard S.S."/>
            <person name="Banfield J.F."/>
        </authorList>
    </citation>
    <scope>NUCLEOTIDE SEQUENCE [LARGE SCALE GENOMIC DNA]</scope>
</reference>
<accession>A0A1F7WB23</accession>
<evidence type="ECO:0008006" key="3">
    <source>
        <dbReference type="Google" id="ProtNLM"/>
    </source>
</evidence>
<dbReference type="CDD" id="cd14820">
    <property type="entry name" value="TRAX"/>
    <property type="match status" value="1"/>
</dbReference>
<protein>
    <recommendedName>
        <fullName evidence="3">Haloacid dehalogenase</fullName>
    </recommendedName>
</protein>
<evidence type="ECO:0000313" key="2">
    <source>
        <dbReference type="Proteomes" id="UP000176501"/>
    </source>
</evidence>
<dbReference type="Proteomes" id="UP000176501">
    <property type="component" value="Unassembled WGS sequence"/>
</dbReference>
<dbReference type="SUPFAM" id="SSF74784">
    <property type="entry name" value="Translin"/>
    <property type="match status" value="1"/>
</dbReference>
<organism evidence="1 2">
    <name type="scientific">Candidatus Uhrbacteria bacterium RIFOXYB2_FULL_57_15</name>
    <dbReference type="NCBI Taxonomy" id="1802422"/>
    <lineage>
        <taxon>Bacteria</taxon>
        <taxon>Candidatus Uhriibacteriota</taxon>
    </lineage>
</organism>
<sequence>MTKCPASFISVAKAYAQEASARKVVMGRSNDALSRSKRAIFALHRGDVSGAVTSLREIKTELAELDRHFRKFPTLLTEGSYQAALEEFAEAQLFASYLEHGTFGSMAERTMRSDVYLAGLCDATGEVVRFATREVIAGRPEAVRAAFETVDMVIEYLLNMDLTGYLRTKFDQAKRNLRSLEQMSYELSVRK</sequence>
<name>A0A1F7WB23_9BACT</name>
<comment type="caution">
    <text evidence="1">The sequence shown here is derived from an EMBL/GenBank/DDBJ whole genome shotgun (WGS) entry which is preliminary data.</text>
</comment>